<evidence type="ECO:0000313" key="2">
    <source>
        <dbReference type="EMBL" id="KPH62531.1"/>
    </source>
</evidence>
<dbReference type="PATRIC" id="fig|187330.3.peg.948"/>
<dbReference type="Proteomes" id="UP000037848">
    <property type="component" value="Unassembled WGS sequence"/>
</dbReference>
<reference evidence="2 3" key="1">
    <citation type="submission" date="2015-08" db="EMBL/GenBank/DDBJ databases">
        <title>Draft Genome Sequence of Pseudoalteromonas porphyrae UCD-SED14.</title>
        <authorList>
            <person name="Coil D.A."/>
            <person name="Jospin G."/>
            <person name="Lee R.D."/>
            <person name="Eisen J.A."/>
        </authorList>
    </citation>
    <scope>NUCLEOTIDE SEQUENCE [LARGE SCALE GENOMIC DNA]</scope>
    <source>
        <strain evidence="2 3">UCD-SED14</strain>
    </source>
</reference>
<dbReference type="AlphaFoldDB" id="A0A0N0LZ64"/>
<dbReference type="SUPFAM" id="SSF52218">
    <property type="entry name" value="Flavoproteins"/>
    <property type="match status" value="1"/>
</dbReference>
<keyword evidence="3" id="KW-1185">Reference proteome</keyword>
<evidence type="ECO:0000313" key="3">
    <source>
        <dbReference type="Proteomes" id="UP000037848"/>
    </source>
</evidence>
<feature type="transmembrane region" description="Helical" evidence="1">
    <location>
        <begin position="260"/>
        <end position="281"/>
    </location>
</feature>
<keyword evidence="1" id="KW-0812">Transmembrane</keyword>
<keyword evidence="1" id="KW-1133">Transmembrane helix</keyword>
<dbReference type="Gene3D" id="3.40.50.360">
    <property type="match status" value="1"/>
</dbReference>
<accession>A0A0N0LZ64</accession>
<name>A0A0N0LZ64_9GAMM</name>
<dbReference type="STRING" id="187330.AMS58_04600"/>
<proteinExistence type="predicted"/>
<evidence type="ECO:0000256" key="1">
    <source>
        <dbReference type="SAM" id="Phobius"/>
    </source>
</evidence>
<dbReference type="EMBL" id="LHPH01000013">
    <property type="protein sequence ID" value="KPH62531.1"/>
    <property type="molecule type" value="Genomic_DNA"/>
</dbReference>
<comment type="caution">
    <text evidence="2">The sequence shown here is derived from an EMBL/GenBank/DDBJ whole genome shotgun (WGS) entry which is preliminary data.</text>
</comment>
<sequence>MRKVLVIHYSQTGQLTNITESIVTPLRANEAITVDYLNLKPSTPFPFPWPFLTFFHIFPECVKMTPQPMEVVEPAHDDYDLIILTYQVWFLSPSLPISSFMQSEQAQRLLNNKPVITVIGCRGMWLSAQEKMKQLLKNVNANLIDNVVLSDECGTGFSFLATPLWMFSGKKKSVSWVPAAGVAEHEIKAASRFGVAIENALHALQDKQYLQQPVLKGLGAVKVNEKFIASERVGQHSFRIWSKILSTLGPMHSTRRSCGLLIYVLFLLTLIITVVPITAIIKKLITPLTRKRIAKQKAYFAEPSGE</sequence>
<dbReference type="OrthoDB" id="4547866at2"/>
<dbReference type="InterPro" id="IPR029039">
    <property type="entry name" value="Flavoprotein-like_sf"/>
</dbReference>
<keyword evidence="1" id="KW-0472">Membrane</keyword>
<organism evidence="2 3">
    <name type="scientific">Pseudoalteromonas porphyrae</name>
    <dbReference type="NCBI Taxonomy" id="187330"/>
    <lineage>
        <taxon>Bacteria</taxon>
        <taxon>Pseudomonadati</taxon>
        <taxon>Pseudomonadota</taxon>
        <taxon>Gammaproteobacteria</taxon>
        <taxon>Alteromonadales</taxon>
        <taxon>Pseudoalteromonadaceae</taxon>
        <taxon>Pseudoalteromonas</taxon>
    </lineage>
</organism>
<gene>
    <name evidence="2" type="ORF">ADS77_12605</name>
</gene>
<protein>
    <submittedName>
        <fullName evidence="2">Dialkylrecorsinol condensing enzyme</fullName>
    </submittedName>
</protein>
<dbReference type="RefSeq" id="WP_054203848.1">
    <property type="nucleotide sequence ID" value="NZ_LHPH01000013.1"/>
</dbReference>